<evidence type="ECO:0000259" key="14">
    <source>
        <dbReference type="PROSITE" id="PS50060"/>
    </source>
</evidence>
<dbReference type="InterPro" id="IPR000859">
    <property type="entry name" value="CUB_dom"/>
</dbReference>
<keyword evidence="6 8" id="KW-1015">Disulfide bond</keyword>
<dbReference type="GO" id="GO:0016020">
    <property type="term" value="C:membrane"/>
    <property type="evidence" value="ECO:0007669"/>
    <property type="project" value="InterPro"/>
</dbReference>
<comment type="similarity">
    <text evidence="1">Belongs to the DMBT1 family.</text>
</comment>
<dbReference type="PANTHER" id="PTHR24252:SF16">
    <property type="entry name" value="TRANSMEMBRANE SERINE PROTEASE 15"/>
    <property type="match status" value="1"/>
</dbReference>
<dbReference type="SMART" id="SM00137">
    <property type="entry name" value="MAM"/>
    <property type="match status" value="1"/>
</dbReference>
<dbReference type="GeneTree" id="ENSGT00940000159353"/>
<dbReference type="PROSITE" id="PS01180">
    <property type="entry name" value="CUB"/>
    <property type="match status" value="2"/>
</dbReference>
<dbReference type="FunFam" id="2.40.10.10:FF:000003">
    <property type="entry name" value="Transmembrane serine protease 3"/>
    <property type="match status" value="1"/>
</dbReference>
<evidence type="ECO:0000259" key="13">
    <source>
        <dbReference type="PROSITE" id="PS01180"/>
    </source>
</evidence>
<evidence type="ECO:0000256" key="8">
    <source>
        <dbReference type="PROSITE-ProRule" id="PRU00124"/>
    </source>
</evidence>
<dbReference type="GO" id="GO:0009566">
    <property type="term" value="P:fertilization"/>
    <property type="evidence" value="ECO:0007669"/>
    <property type="project" value="UniProtKB-ARBA"/>
</dbReference>
<dbReference type="Proteomes" id="UP000314986">
    <property type="component" value="Unassembled WGS sequence"/>
</dbReference>
<feature type="region of interest" description="Disordered" evidence="11">
    <location>
        <begin position="495"/>
        <end position="525"/>
    </location>
</feature>
<dbReference type="OMA" id="THGICNG"/>
<dbReference type="FunFam" id="2.60.120.290:FF:000005">
    <property type="entry name" value="Procollagen C-endopeptidase enhancer 1"/>
    <property type="match status" value="1"/>
</dbReference>
<dbReference type="InterPro" id="IPR013320">
    <property type="entry name" value="ConA-like_dom_sf"/>
</dbReference>
<dbReference type="PROSITE" id="PS50287">
    <property type="entry name" value="SRCR_2"/>
    <property type="match status" value="1"/>
</dbReference>
<evidence type="ECO:0000259" key="16">
    <source>
        <dbReference type="PROSITE" id="PS50287"/>
    </source>
</evidence>
<feature type="domain" description="Peptidase S1" evidence="15">
    <location>
        <begin position="769"/>
        <end position="1001"/>
    </location>
</feature>
<dbReference type="Pfam" id="PF00057">
    <property type="entry name" value="Ldl_recept_a"/>
    <property type="match status" value="1"/>
</dbReference>
<dbReference type="Gene3D" id="2.60.120.290">
    <property type="entry name" value="Spermadhesin, CUB domain"/>
    <property type="match status" value="2"/>
</dbReference>
<dbReference type="PROSITE" id="PS00134">
    <property type="entry name" value="TRYPSIN_HIS"/>
    <property type="match status" value="1"/>
</dbReference>
<dbReference type="CDD" id="cd06263">
    <property type="entry name" value="MAM"/>
    <property type="match status" value="1"/>
</dbReference>
<dbReference type="CDD" id="cd00041">
    <property type="entry name" value="CUB"/>
    <property type="match status" value="2"/>
</dbReference>
<evidence type="ECO:0000256" key="2">
    <source>
        <dbReference type="ARBA" id="ARBA00022670"/>
    </source>
</evidence>
<evidence type="ECO:0008006" key="19">
    <source>
        <dbReference type="Google" id="ProtNLM"/>
    </source>
</evidence>
<dbReference type="Ensembl" id="ENSCMIT00000014783.1">
    <property type="protein sequence ID" value="ENSCMIP00000014473.1"/>
    <property type="gene ID" value="ENSCMIG00000007164.1"/>
</dbReference>
<dbReference type="InterPro" id="IPR009003">
    <property type="entry name" value="Peptidase_S1_PA"/>
</dbReference>
<dbReference type="SMART" id="SM00192">
    <property type="entry name" value="LDLa"/>
    <property type="match status" value="2"/>
</dbReference>
<evidence type="ECO:0000256" key="1">
    <source>
        <dbReference type="ARBA" id="ARBA00009931"/>
    </source>
</evidence>
<dbReference type="PROSITE" id="PS50240">
    <property type="entry name" value="TRYPSIN_DOM"/>
    <property type="match status" value="1"/>
</dbReference>
<dbReference type="InterPro" id="IPR043504">
    <property type="entry name" value="Peptidase_S1_PA_chymotrypsin"/>
</dbReference>
<dbReference type="InterPro" id="IPR001190">
    <property type="entry name" value="SRCR"/>
</dbReference>
<dbReference type="InterPro" id="IPR018114">
    <property type="entry name" value="TRYPSIN_HIS"/>
</dbReference>
<evidence type="ECO:0000256" key="9">
    <source>
        <dbReference type="PROSITE-ProRule" id="PRU00196"/>
    </source>
</evidence>
<evidence type="ECO:0000256" key="4">
    <source>
        <dbReference type="ARBA" id="ARBA00022801"/>
    </source>
</evidence>
<feature type="disulfide bond" evidence="8">
    <location>
        <begin position="660"/>
        <end position="675"/>
    </location>
</feature>
<dbReference type="GO" id="GO:0004252">
    <property type="term" value="F:serine-type endopeptidase activity"/>
    <property type="evidence" value="ECO:0007669"/>
    <property type="project" value="InterPro"/>
</dbReference>
<dbReference type="Gene3D" id="2.60.120.200">
    <property type="match status" value="1"/>
</dbReference>
<dbReference type="InterPro" id="IPR001314">
    <property type="entry name" value="Peptidase_S1A"/>
</dbReference>
<dbReference type="PROSITE" id="PS01209">
    <property type="entry name" value="LDLRA_1"/>
    <property type="match status" value="2"/>
</dbReference>
<evidence type="ECO:0000256" key="10">
    <source>
        <dbReference type="RuleBase" id="RU363034"/>
    </source>
</evidence>
<proteinExistence type="inferred from homology"/>
<dbReference type="AlphaFoldDB" id="A0A4W3HC61"/>
<feature type="transmembrane region" description="Helical" evidence="12">
    <location>
        <begin position="31"/>
        <end position="55"/>
    </location>
</feature>
<keyword evidence="7" id="KW-0325">Glycoprotein</keyword>
<sequence length="1003" mass="111513">MFVSKPVYDRIPINRSSILLKHHKSQASLELMLISLFAILLVVCAGLIAVSWLAIHESQSVGEFITSSHSTGGNFKITQGATYQIELEDKQSNEFKDLARDGNKQCELWSQLCFHLVLCRNGSVDVWFSLQFSALVQDEEVHKEMVSSIEANEGGILGNFVIDVNSVDIKRKENSGCNCSEGYRQCSNGNKCIETKLFCNGEADCPDSSDENVDDCATPCDGRFLLSGRTGSFHSINFPKPYDPNVVCRWIISVGPGLYIKVNFTALQTEKDYDFLTFYEGIGNATQLSGEWFHNPTTVRLFSNRATVEFASDETPNEYTGFNATYTVFNISTIDDQEKVQCDFQDGFCYWKQCQLDQGDWERYTGPQYPPFTGPIFDHTYGNESGFYAVTPMKPSRDPREISLLSPMLSLARQPSCLSFWYHMYGFQVSRMTVYLVVDSIRIPTAFRQEGDYGNHWYRGQLTLNRTTSVQVIFEAVKNPGDETDIALDDIALTSGGCEDSGQPEPTNVPKPTDPPAGSTDCGGPTVLREPNTTFSSMNYPNNYVNKAFCTWYVIADEGKNIHLHFQNFSLEKIADVVEVRDGWGEGSLLMAVNTGSDPVSDLYSTTSKMTVLFISDNSGTKTGFLANFTTGYHLGLPAPCKPVEYQCESGECIPMDNLCDGQKQCPDGDDEEHCVRLLNGSRSSDGLVQFNVRSEWYSTCSDDWPQEAANAVCVTLGFRWDMYLLFATFKTRLKTLPSSCLNKSMMHVTCNSKLCGTRLVQPTESERIVGGVNATVGSWPWIVSLYFGSQHSCGASVVNEEWLVTAAHCVYGLTLWAALVGLHSHLNPTSPQTQKLNVDRIVMNPHYNKRSKDSDVALIHLGRALTYTAYIQPVCLPDRSQFFPSGLKCTIAGWGYALYQMQGLFINILQEAVVPLVANDKCQEQLPQYNITGNMLCAGYEEGNIDTCQGDSGGPLVCEEDGRWFLAGVTSFGSGCARPQSPGVYARVTEYLDWIQDVTQLD</sequence>
<dbReference type="SUPFAM" id="SSF49899">
    <property type="entry name" value="Concanavalin A-like lectins/glucanases"/>
    <property type="match status" value="1"/>
</dbReference>
<gene>
    <name evidence="17" type="primary">tmprss15</name>
</gene>
<protein>
    <recommendedName>
        <fullName evidence="19">Enteropeptidase</fullName>
    </recommendedName>
</protein>
<reference evidence="18" key="2">
    <citation type="journal article" date="2007" name="PLoS Biol.">
        <title>Survey sequencing and comparative analysis of the elephant shark (Callorhinchus milii) genome.</title>
        <authorList>
            <person name="Venkatesh B."/>
            <person name="Kirkness E.F."/>
            <person name="Loh Y.H."/>
            <person name="Halpern A.L."/>
            <person name="Lee A.P."/>
            <person name="Johnson J."/>
            <person name="Dandona N."/>
            <person name="Viswanathan L.D."/>
            <person name="Tay A."/>
            <person name="Venter J.C."/>
            <person name="Strausberg R.L."/>
            <person name="Brenner S."/>
        </authorList>
    </citation>
    <scope>NUCLEOTIDE SEQUENCE [LARGE SCALE GENOMIC DNA]</scope>
</reference>
<evidence type="ECO:0000256" key="3">
    <source>
        <dbReference type="ARBA" id="ARBA00022737"/>
    </source>
</evidence>
<dbReference type="GO" id="GO:0006508">
    <property type="term" value="P:proteolysis"/>
    <property type="evidence" value="ECO:0007669"/>
    <property type="project" value="UniProtKB-KW"/>
</dbReference>
<dbReference type="SMART" id="SM00202">
    <property type="entry name" value="SR"/>
    <property type="match status" value="1"/>
</dbReference>
<evidence type="ECO:0000259" key="15">
    <source>
        <dbReference type="PROSITE" id="PS50240"/>
    </source>
</evidence>
<dbReference type="FunFam" id="2.60.120.200:FF:000128">
    <property type="entry name" value="enteropeptidase isoform X2"/>
    <property type="match status" value="1"/>
</dbReference>
<reference evidence="18" key="3">
    <citation type="journal article" date="2014" name="Nature">
        <title>Elephant shark genome provides unique insights into gnathostome evolution.</title>
        <authorList>
            <consortium name="International Elephant Shark Genome Sequencing Consortium"/>
            <person name="Venkatesh B."/>
            <person name="Lee A.P."/>
            <person name="Ravi V."/>
            <person name="Maurya A.K."/>
            <person name="Lian M.M."/>
            <person name="Swann J.B."/>
            <person name="Ohta Y."/>
            <person name="Flajnik M.F."/>
            <person name="Sutoh Y."/>
            <person name="Kasahara M."/>
            <person name="Hoon S."/>
            <person name="Gangu V."/>
            <person name="Roy S.W."/>
            <person name="Irimia M."/>
            <person name="Korzh V."/>
            <person name="Kondrychyn I."/>
            <person name="Lim Z.W."/>
            <person name="Tay B.H."/>
            <person name="Tohari S."/>
            <person name="Kong K.W."/>
            <person name="Ho S."/>
            <person name="Lorente-Galdos B."/>
            <person name="Quilez J."/>
            <person name="Marques-Bonet T."/>
            <person name="Raney B.J."/>
            <person name="Ingham P.W."/>
            <person name="Tay A."/>
            <person name="Hillier L.W."/>
            <person name="Minx P."/>
            <person name="Boehm T."/>
            <person name="Wilson R.K."/>
            <person name="Brenner S."/>
            <person name="Warren W.C."/>
        </authorList>
    </citation>
    <scope>NUCLEOTIDE SEQUENCE [LARGE SCALE GENOMIC DNA]</scope>
</reference>
<reference evidence="17" key="4">
    <citation type="submission" date="2025-08" db="UniProtKB">
        <authorList>
            <consortium name="Ensembl"/>
        </authorList>
    </citation>
    <scope>IDENTIFICATION</scope>
</reference>
<dbReference type="Pfam" id="PF00431">
    <property type="entry name" value="CUB"/>
    <property type="match status" value="2"/>
</dbReference>
<evidence type="ECO:0000313" key="17">
    <source>
        <dbReference type="Ensembl" id="ENSCMIP00000014473.1"/>
    </source>
</evidence>
<keyword evidence="3" id="KW-0677">Repeat</keyword>
<reference evidence="18" key="1">
    <citation type="journal article" date="2006" name="Science">
        <title>Ancient noncoding elements conserved in the human genome.</title>
        <authorList>
            <person name="Venkatesh B."/>
            <person name="Kirkness E.F."/>
            <person name="Loh Y.H."/>
            <person name="Halpern A.L."/>
            <person name="Lee A.P."/>
            <person name="Johnson J."/>
            <person name="Dandona N."/>
            <person name="Viswanathan L.D."/>
            <person name="Tay A."/>
            <person name="Venter J.C."/>
            <person name="Strausberg R.L."/>
            <person name="Brenner S."/>
        </authorList>
    </citation>
    <scope>NUCLEOTIDE SEQUENCE [LARGE SCALE GENOMIC DNA]</scope>
</reference>
<dbReference type="SUPFAM" id="SSF56487">
    <property type="entry name" value="SRCR-like"/>
    <property type="match status" value="1"/>
</dbReference>
<dbReference type="InterPro" id="IPR036772">
    <property type="entry name" value="SRCR-like_dom_sf"/>
</dbReference>
<keyword evidence="5 10" id="KW-0720">Serine protease</keyword>
<keyword evidence="12" id="KW-0472">Membrane</keyword>
<feature type="domain" description="CUB" evidence="13">
    <location>
        <begin position="522"/>
        <end position="632"/>
    </location>
</feature>
<keyword evidence="12" id="KW-1133">Transmembrane helix</keyword>
<dbReference type="PANTHER" id="PTHR24252">
    <property type="entry name" value="ACROSIN-RELATED"/>
    <property type="match status" value="1"/>
</dbReference>
<feature type="disulfide bond" evidence="8">
    <location>
        <begin position="641"/>
        <end position="653"/>
    </location>
</feature>
<reference evidence="17" key="5">
    <citation type="submission" date="2025-09" db="UniProtKB">
        <authorList>
            <consortium name="Ensembl"/>
        </authorList>
    </citation>
    <scope>IDENTIFICATION</scope>
</reference>
<dbReference type="InterPro" id="IPR001254">
    <property type="entry name" value="Trypsin_dom"/>
</dbReference>
<dbReference type="SMART" id="SM00042">
    <property type="entry name" value="CUB"/>
    <property type="match status" value="2"/>
</dbReference>
<keyword evidence="4 10" id="KW-0378">Hydrolase</keyword>
<keyword evidence="18" id="KW-1185">Reference proteome</keyword>
<dbReference type="Gene3D" id="4.10.400.10">
    <property type="entry name" value="Low-density Lipoprotein Receptor"/>
    <property type="match status" value="2"/>
</dbReference>
<dbReference type="PRINTS" id="PR00722">
    <property type="entry name" value="CHYMOTRYPSIN"/>
</dbReference>
<evidence type="ECO:0000256" key="12">
    <source>
        <dbReference type="SAM" id="Phobius"/>
    </source>
</evidence>
<dbReference type="CDD" id="cd00190">
    <property type="entry name" value="Tryp_SPc"/>
    <property type="match status" value="1"/>
</dbReference>
<feature type="disulfide bond" evidence="8">
    <location>
        <begin position="648"/>
        <end position="666"/>
    </location>
</feature>
<dbReference type="InterPro" id="IPR035914">
    <property type="entry name" value="Sperma_CUB_dom_sf"/>
</dbReference>
<dbReference type="PROSITE" id="PS00135">
    <property type="entry name" value="TRYPSIN_SER"/>
    <property type="match status" value="1"/>
</dbReference>
<dbReference type="SUPFAM" id="SSF50494">
    <property type="entry name" value="Trypsin-like serine proteases"/>
    <property type="match status" value="1"/>
</dbReference>
<evidence type="ECO:0000313" key="18">
    <source>
        <dbReference type="Proteomes" id="UP000314986"/>
    </source>
</evidence>
<feature type="domain" description="MAM" evidence="14">
    <location>
        <begin position="340"/>
        <end position="500"/>
    </location>
</feature>
<evidence type="ECO:0000256" key="6">
    <source>
        <dbReference type="ARBA" id="ARBA00023157"/>
    </source>
</evidence>
<dbReference type="PROSITE" id="PS50060">
    <property type="entry name" value="MAM_2"/>
    <property type="match status" value="1"/>
</dbReference>
<dbReference type="Pfam" id="PF00089">
    <property type="entry name" value="Trypsin"/>
    <property type="match status" value="1"/>
</dbReference>
<accession>A0A4W3HC61</accession>
<feature type="domain" description="SRCR" evidence="16">
    <location>
        <begin position="676"/>
        <end position="719"/>
    </location>
</feature>
<evidence type="ECO:0000256" key="7">
    <source>
        <dbReference type="ARBA" id="ARBA00023180"/>
    </source>
</evidence>
<dbReference type="Pfam" id="PF00629">
    <property type="entry name" value="MAM"/>
    <property type="match status" value="1"/>
</dbReference>
<dbReference type="SUPFAM" id="SSF49854">
    <property type="entry name" value="Spermadhesin, CUB domain"/>
    <property type="match status" value="2"/>
</dbReference>
<organism evidence="17 18">
    <name type="scientific">Callorhinchus milii</name>
    <name type="common">Ghost shark</name>
    <dbReference type="NCBI Taxonomy" id="7868"/>
    <lineage>
        <taxon>Eukaryota</taxon>
        <taxon>Metazoa</taxon>
        <taxon>Chordata</taxon>
        <taxon>Craniata</taxon>
        <taxon>Vertebrata</taxon>
        <taxon>Chondrichthyes</taxon>
        <taxon>Holocephali</taxon>
        <taxon>Chimaeriformes</taxon>
        <taxon>Callorhinchidae</taxon>
        <taxon>Callorhinchus</taxon>
    </lineage>
</organism>
<feature type="domain" description="CUB" evidence="13">
    <location>
        <begin position="220"/>
        <end position="329"/>
    </location>
</feature>
<evidence type="ECO:0000256" key="5">
    <source>
        <dbReference type="ARBA" id="ARBA00022825"/>
    </source>
</evidence>
<evidence type="ECO:0000256" key="11">
    <source>
        <dbReference type="SAM" id="MobiDB-lite"/>
    </source>
</evidence>
<dbReference type="Gene3D" id="2.40.10.10">
    <property type="entry name" value="Trypsin-like serine proteases"/>
    <property type="match status" value="2"/>
</dbReference>
<dbReference type="SMART" id="SM00020">
    <property type="entry name" value="Tryp_SPc"/>
    <property type="match status" value="1"/>
</dbReference>
<dbReference type="InterPro" id="IPR033116">
    <property type="entry name" value="TRYPSIN_SER"/>
</dbReference>
<dbReference type="InterPro" id="IPR002172">
    <property type="entry name" value="LDrepeatLR_classA_rpt"/>
</dbReference>
<keyword evidence="12" id="KW-0812">Transmembrane</keyword>
<dbReference type="InterPro" id="IPR036055">
    <property type="entry name" value="LDL_receptor-like_sf"/>
</dbReference>
<dbReference type="CDD" id="cd00112">
    <property type="entry name" value="LDLa"/>
    <property type="match status" value="2"/>
</dbReference>
<dbReference type="SUPFAM" id="SSF57424">
    <property type="entry name" value="LDL receptor-like module"/>
    <property type="match status" value="2"/>
</dbReference>
<dbReference type="InterPro" id="IPR000998">
    <property type="entry name" value="MAM_dom"/>
</dbReference>
<dbReference type="InParanoid" id="A0A4W3HC61"/>
<keyword evidence="2 10" id="KW-0645">Protease</keyword>
<dbReference type="Gene3D" id="3.10.250.10">
    <property type="entry name" value="SRCR-like domain"/>
    <property type="match status" value="1"/>
</dbReference>
<name>A0A4W3HC61_CALMI</name>
<dbReference type="PROSITE" id="PS50068">
    <property type="entry name" value="LDLRA_2"/>
    <property type="match status" value="2"/>
</dbReference>
<dbReference type="STRING" id="7868.ENSCMIP00000014473"/>
<dbReference type="InterPro" id="IPR023415">
    <property type="entry name" value="LDLR_class-A_CS"/>
</dbReference>
<comment type="caution">
    <text evidence="9">Lacks conserved residue(s) required for the propagation of feature annotation.</text>
</comment>